<evidence type="ECO:0000256" key="1">
    <source>
        <dbReference type="SAM" id="SignalP"/>
    </source>
</evidence>
<proteinExistence type="predicted"/>
<sequence>MPSTISTSAGAFCAVLFASSAGLADGSVVECYDRLYSDDHLLRHPAQSVRRITVALVQDPTEAADWHHWMNVWVRFADQGIGGRNFEPGVEYGQPLRCLSAVAGAEMLEPAGTRCVIEGDGGAMEIVKRQASGLTLRTTGIVLEEPDWSSDQPPAELTAEGNDNVLFRLNRVDQNVCMNKW</sequence>
<name>A0A1G9AWW2_9RHOB</name>
<dbReference type="EMBL" id="FNEK01000037">
    <property type="protein sequence ID" value="SDK31200.1"/>
    <property type="molecule type" value="Genomic_DNA"/>
</dbReference>
<feature type="chain" id="PRO_5011747309" evidence="1">
    <location>
        <begin position="25"/>
        <end position="181"/>
    </location>
</feature>
<reference evidence="2 3" key="1">
    <citation type="submission" date="2016-10" db="EMBL/GenBank/DDBJ databases">
        <authorList>
            <person name="de Groot N.N."/>
        </authorList>
    </citation>
    <scope>NUCLEOTIDE SEQUENCE [LARGE SCALE GENOMIC DNA]</scope>
    <source>
        <strain evidence="2 3">DSM 25294</strain>
    </source>
</reference>
<evidence type="ECO:0000313" key="3">
    <source>
        <dbReference type="Proteomes" id="UP000199382"/>
    </source>
</evidence>
<organism evidence="2 3">
    <name type="scientific">Aliiruegeria lutimaris</name>
    <dbReference type="NCBI Taxonomy" id="571298"/>
    <lineage>
        <taxon>Bacteria</taxon>
        <taxon>Pseudomonadati</taxon>
        <taxon>Pseudomonadota</taxon>
        <taxon>Alphaproteobacteria</taxon>
        <taxon>Rhodobacterales</taxon>
        <taxon>Roseobacteraceae</taxon>
        <taxon>Aliiruegeria</taxon>
    </lineage>
</organism>
<dbReference type="STRING" id="571298.SAMN04488026_103719"/>
<protein>
    <submittedName>
        <fullName evidence="2">Uncharacterized protein</fullName>
    </submittedName>
</protein>
<evidence type="ECO:0000313" key="2">
    <source>
        <dbReference type="EMBL" id="SDK31200.1"/>
    </source>
</evidence>
<gene>
    <name evidence="2" type="ORF">SAMN04488026_103719</name>
</gene>
<dbReference type="OrthoDB" id="7839213at2"/>
<dbReference type="RefSeq" id="WP_093158731.1">
    <property type="nucleotide sequence ID" value="NZ_FNEK01000037.1"/>
</dbReference>
<dbReference type="AlphaFoldDB" id="A0A1G9AWW2"/>
<accession>A0A1G9AWW2</accession>
<keyword evidence="3" id="KW-1185">Reference proteome</keyword>
<feature type="signal peptide" evidence="1">
    <location>
        <begin position="1"/>
        <end position="24"/>
    </location>
</feature>
<dbReference type="Proteomes" id="UP000199382">
    <property type="component" value="Unassembled WGS sequence"/>
</dbReference>
<keyword evidence="1" id="KW-0732">Signal</keyword>